<sequence>MKNCTKSIEQQVLYQTQNCFAICHSVNAQTGRVQGKIIPKFKITTKKVQAETGLTYHPLNQQETQNRLERILSNCFYKSAIIYINLQEQTQLYQTVSSTISFSIRECYIVNFIKDYDLTTIFQQSGTVSETLLARIQANDHGVNLNNEKFVLHCSKVVKLLINLILTGYPQDSLLQQLLWTSYLNMAKSLVLIKTVQNNNKNTQRKTIMKLFERRWRIIINTLEELDVLKKQKQQEQVLHERRVQNLVNIFQRQEEEHQIILYTKEMLSKLWVTHVIVKHLNNSDVQYQVSVGFDKKGIIYKQDPYIAKVLEDSKCLTRDNVIQERRGNTSYYFRKDLASICNSFFKSWWEVQSQIYCNSY</sequence>
<proteinExistence type="predicted"/>
<gene>
    <name evidence="1" type="ORF">SS50377_16879</name>
</gene>
<organism evidence="1">
    <name type="scientific">Spironucleus salmonicida</name>
    <dbReference type="NCBI Taxonomy" id="348837"/>
    <lineage>
        <taxon>Eukaryota</taxon>
        <taxon>Metamonada</taxon>
        <taxon>Diplomonadida</taxon>
        <taxon>Hexamitidae</taxon>
        <taxon>Hexamitinae</taxon>
        <taxon>Spironucleus</taxon>
    </lineage>
</organism>
<accession>V6LGJ1</accession>
<dbReference type="EMBL" id="KI546137">
    <property type="protein sequence ID" value="EST43418.1"/>
    <property type="molecule type" value="Genomic_DNA"/>
</dbReference>
<name>V6LGJ1_9EUKA</name>
<dbReference type="AlphaFoldDB" id="V6LGJ1"/>
<dbReference type="VEuPathDB" id="GiardiaDB:SS50377_21681"/>
<reference evidence="1" key="1">
    <citation type="journal article" date="2014" name="PLoS Genet.">
        <title>The Genome of Spironucleus salmonicida Highlights a Fish Pathogen Adapted to Fluctuating Environments.</title>
        <authorList>
            <person name="Xu F."/>
            <person name="Jerlstrom-Hultqvist J."/>
            <person name="Einarsson E."/>
            <person name="Astvaldsson A."/>
            <person name="Svard S.G."/>
            <person name="Andersson J.O."/>
        </authorList>
    </citation>
    <scope>NUCLEOTIDE SEQUENCE</scope>
</reference>
<evidence type="ECO:0000313" key="1">
    <source>
        <dbReference type="EMBL" id="EST43418.1"/>
    </source>
</evidence>
<protein>
    <submittedName>
        <fullName evidence="1">Uncharacterized protein</fullName>
    </submittedName>
</protein>